<dbReference type="EMBL" id="CAKXAJ010025585">
    <property type="protein sequence ID" value="CAH2241639.1"/>
    <property type="molecule type" value="Genomic_DNA"/>
</dbReference>
<dbReference type="AlphaFoldDB" id="A0A8S4RVB9"/>
<organism evidence="1 2">
    <name type="scientific">Pararge aegeria aegeria</name>
    <dbReference type="NCBI Taxonomy" id="348720"/>
    <lineage>
        <taxon>Eukaryota</taxon>
        <taxon>Metazoa</taxon>
        <taxon>Ecdysozoa</taxon>
        <taxon>Arthropoda</taxon>
        <taxon>Hexapoda</taxon>
        <taxon>Insecta</taxon>
        <taxon>Pterygota</taxon>
        <taxon>Neoptera</taxon>
        <taxon>Endopterygota</taxon>
        <taxon>Lepidoptera</taxon>
        <taxon>Glossata</taxon>
        <taxon>Ditrysia</taxon>
        <taxon>Papilionoidea</taxon>
        <taxon>Nymphalidae</taxon>
        <taxon>Satyrinae</taxon>
        <taxon>Satyrini</taxon>
        <taxon>Parargina</taxon>
        <taxon>Pararge</taxon>
    </lineage>
</organism>
<evidence type="ECO:0000313" key="2">
    <source>
        <dbReference type="Proteomes" id="UP000838756"/>
    </source>
</evidence>
<gene>
    <name evidence="1" type="primary">jg3042</name>
    <name evidence="1" type="ORF">PAEG_LOCUS18059</name>
</gene>
<comment type="caution">
    <text evidence="1">The sequence shown here is derived from an EMBL/GenBank/DDBJ whole genome shotgun (WGS) entry which is preliminary data.</text>
</comment>
<dbReference type="Proteomes" id="UP000838756">
    <property type="component" value="Unassembled WGS sequence"/>
</dbReference>
<accession>A0A8S4RVB9</accession>
<keyword evidence="2" id="KW-1185">Reference proteome</keyword>
<reference evidence="1" key="1">
    <citation type="submission" date="2022-03" db="EMBL/GenBank/DDBJ databases">
        <authorList>
            <person name="Lindestad O."/>
        </authorList>
    </citation>
    <scope>NUCLEOTIDE SEQUENCE</scope>
</reference>
<dbReference type="OrthoDB" id="6130045at2759"/>
<evidence type="ECO:0000313" key="1">
    <source>
        <dbReference type="EMBL" id="CAH2241639.1"/>
    </source>
</evidence>
<protein>
    <submittedName>
        <fullName evidence="1">Jg3042 protein</fullName>
    </submittedName>
</protein>
<proteinExistence type="predicted"/>
<name>A0A8S4RVB9_9NEOP</name>
<sequence length="76" mass="8155">MCTGEAWRTPGVARSPSHESVTTELSLFSVSSAASDARMLRLLACKAGQGPDPTLRVASPNPEGKLIKFVFNDVFF</sequence>